<evidence type="ECO:0000256" key="6">
    <source>
        <dbReference type="HAMAP-Rule" id="MF_00031"/>
    </source>
</evidence>
<dbReference type="GO" id="GO:0006310">
    <property type="term" value="P:DNA recombination"/>
    <property type="evidence" value="ECO:0007669"/>
    <property type="project" value="UniProtKB-UniRule"/>
</dbReference>
<comment type="subunit">
    <text evidence="6">Homotetramer. Forms an RuvA(8)-RuvB(12)-Holliday junction (HJ) complex. HJ DNA is sandwiched between 2 RuvA tetramers; dsDNA enters through RuvA and exits via RuvB. An RuvB hexamer assembles on each DNA strand where it exits the tetramer. Each RuvB hexamer is contacted by two RuvA subunits (via domain III) on 2 adjacent RuvB subunits; this complex drives branch migration. In the full resolvosome a probable DNA-RuvA(4)-RuvB(12)-RuvC(2) complex forms which resolves the HJ.</text>
</comment>
<dbReference type="InterPro" id="IPR000085">
    <property type="entry name" value="RuvA"/>
</dbReference>
<dbReference type="SUPFAM" id="SSF46929">
    <property type="entry name" value="DNA helicase RuvA subunit, C-terminal domain"/>
    <property type="match status" value="1"/>
</dbReference>
<dbReference type="RefSeq" id="WP_166163513.1">
    <property type="nucleotide sequence ID" value="NZ_CP049740.1"/>
</dbReference>
<dbReference type="NCBIfam" id="TIGR00084">
    <property type="entry name" value="ruvA"/>
    <property type="match status" value="1"/>
</dbReference>
<feature type="region of interest" description="Domain III" evidence="6">
    <location>
        <begin position="151"/>
        <end position="202"/>
    </location>
</feature>
<evidence type="ECO:0000313" key="8">
    <source>
        <dbReference type="EMBL" id="QII82795.1"/>
    </source>
</evidence>
<feature type="region of interest" description="Flexible linker" evidence="6">
    <location>
        <begin position="138"/>
        <end position="150"/>
    </location>
</feature>
<dbReference type="GO" id="GO:0048476">
    <property type="term" value="C:Holliday junction resolvase complex"/>
    <property type="evidence" value="ECO:0007669"/>
    <property type="project" value="UniProtKB-UniRule"/>
</dbReference>
<keyword evidence="8" id="KW-0378">Hydrolase</keyword>
<evidence type="ECO:0000256" key="1">
    <source>
        <dbReference type="ARBA" id="ARBA00022490"/>
    </source>
</evidence>
<dbReference type="AlphaFoldDB" id="A0A6G7KC07"/>
<dbReference type="GO" id="GO:0009378">
    <property type="term" value="F:four-way junction helicase activity"/>
    <property type="evidence" value="ECO:0007669"/>
    <property type="project" value="InterPro"/>
</dbReference>
<evidence type="ECO:0000259" key="7">
    <source>
        <dbReference type="SMART" id="SM00278"/>
    </source>
</evidence>
<comment type="function">
    <text evidence="6">The RuvA-RuvB-RuvC complex processes Holliday junction (HJ) DNA during genetic recombination and DNA repair, while the RuvA-RuvB complex plays an important role in the rescue of blocked DNA replication forks via replication fork reversal (RFR). RuvA specifically binds to HJ cruciform DNA, conferring on it an open structure. The RuvB hexamer acts as an ATP-dependent pump, pulling dsDNA into and through the RuvAB complex. HJ branch migration allows RuvC to scan DNA until it finds its consensus sequence, where it cleaves and resolves the cruciform DNA.</text>
</comment>
<protein>
    <recommendedName>
        <fullName evidence="6">Holliday junction branch migration complex subunit RuvA</fullName>
    </recommendedName>
</protein>
<dbReference type="Gene3D" id="1.10.150.20">
    <property type="entry name" value="5' to 3' exonuclease, C-terminal subdomain"/>
    <property type="match status" value="1"/>
</dbReference>
<dbReference type="SUPFAM" id="SSF50249">
    <property type="entry name" value="Nucleic acid-binding proteins"/>
    <property type="match status" value="1"/>
</dbReference>
<dbReference type="InterPro" id="IPR012340">
    <property type="entry name" value="NA-bd_OB-fold"/>
</dbReference>
<dbReference type="Proteomes" id="UP000501451">
    <property type="component" value="Chromosome"/>
</dbReference>
<evidence type="ECO:0000256" key="3">
    <source>
        <dbReference type="ARBA" id="ARBA00023125"/>
    </source>
</evidence>
<dbReference type="Gene3D" id="2.40.50.140">
    <property type="entry name" value="Nucleic acid-binding proteins"/>
    <property type="match status" value="1"/>
</dbReference>
<dbReference type="Gene3D" id="1.10.8.10">
    <property type="entry name" value="DNA helicase RuvA subunit, C-terminal domain"/>
    <property type="match status" value="1"/>
</dbReference>
<evidence type="ECO:0000256" key="5">
    <source>
        <dbReference type="ARBA" id="ARBA00023204"/>
    </source>
</evidence>
<proteinExistence type="inferred from homology"/>
<organism evidence="8 9">
    <name type="scientific">Jeotgalibaca arthritidis</name>
    <dbReference type="NCBI Taxonomy" id="1868794"/>
    <lineage>
        <taxon>Bacteria</taxon>
        <taxon>Bacillati</taxon>
        <taxon>Bacillota</taxon>
        <taxon>Bacilli</taxon>
        <taxon>Lactobacillales</taxon>
        <taxon>Carnobacteriaceae</taxon>
        <taxon>Jeotgalibaca</taxon>
    </lineage>
</organism>
<feature type="domain" description="Helix-hairpin-helix DNA-binding motif class 1" evidence="7">
    <location>
        <begin position="107"/>
        <end position="126"/>
    </location>
</feature>
<dbReference type="HAMAP" id="MF_00031">
    <property type="entry name" value="DNA_HJ_migration_RuvA"/>
    <property type="match status" value="1"/>
</dbReference>
<dbReference type="KEGG" id="jar:G7057_10330"/>
<comment type="similarity">
    <text evidence="6">Belongs to the RuvA family.</text>
</comment>
<reference evidence="8 9" key="1">
    <citation type="journal article" date="2017" name="Int. J. Syst. Evol. Microbiol.">
        <title>Jeotgalibaca porci sp. nov. and Jeotgalibaca arthritidis sp. nov., isolated from pigs, and emended description of the genus Jeotgalibaca.</title>
        <authorList>
            <person name="Zamora L."/>
            <person name="Perez-Sancho M."/>
            <person name="Dominguez L."/>
            <person name="Fernandez-Garayzabal J.F."/>
            <person name="Vela A.I."/>
        </authorList>
    </citation>
    <scope>NUCLEOTIDE SEQUENCE [LARGE SCALE GENOMIC DNA]</scope>
    <source>
        <strain evidence="8 9">CECT 9157</strain>
    </source>
</reference>
<dbReference type="Pfam" id="PF01330">
    <property type="entry name" value="RuvA_N"/>
    <property type="match status" value="1"/>
</dbReference>
<dbReference type="GO" id="GO:0016787">
    <property type="term" value="F:hydrolase activity"/>
    <property type="evidence" value="ECO:0007669"/>
    <property type="project" value="UniProtKB-KW"/>
</dbReference>
<evidence type="ECO:0000256" key="2">
    <source>
        <dbReference type="ARBA" id="ARBA00022763"/>
    </source>
</evidence>
<dbReference type="Pfam" id="PF07499">
    <property type="entry name" value="RuvA_C"/>
    <property type="match status" value="1"/>
</dbReference>
<comment type="subcellular location">
    <subcellularLocation>
        <location evidence="6">Cytoplasm</location>
    </subcellularLocation>
</comment>
<keyword evidence="2 6" id="KW-0227">DNA damage</keyword>
<dbReference type="GO" id="GO:0005737">
    <property type="term" value="C:cytoplasm"/>
    <property type="evidence" value="ECO:0007669"/>
    <property type="project" value="UniProtKB-SubCell"/>
</dbReference>
<comment type="domain">
    <text evidence="6">Has three domains with a flexible linker between the domains II and III and assumes an 'L' shape. Domain III is highly mobile and contacts RuvB.</text>
</comment>
<gene>
    <name evidence="6 8" type="primary">ruvA</name>
    <name evidence="8" type="ORF">G7057_10330</name>
</gene>
<dbReference type="GO" id="GO:0006281">
    <property type="term" value="P:DNA repair"/>
    <property type="evidence" value="ECO:0007669"/>
    <property type="project" value="UniProtKB-UniRule"/>
</dbReference>
<dbReference type="CDD" id="cd14332">
    <property type="entry name" value="UBA_RuvA_C"/>
    <property type="match status" value="1"/>
</dbReference>
<keyword evidence="4 6" id="KW-0233">DNA recombination</keyword>
<dbReference type="GO" id="GO:0005524">
    <property type="term" value="F:ATP binding"/>
    <property type="evidence" value="ECO:0007669"/>
    <property type="project" value="InterPro"/>
</dbReference>
<dbReference type="GO" id="GO:0000400">
    <property type="term" value="F:four-way junction DNA binding"/>
    <property type="evidence" value="ECO:0007669"/>
    <property type="project" value="UniProtKB-UniRule"/>
</dbReference>
<evidence type="ECO:0000256" key="4">
    <source>
        <dbReference type="ARBA" id="ARBA00023172"/>
    </source>
</evidence>
<dbReference type="InterPro" id="IPR036267">
    <property type="entry name" value="RuvA_C_sf"/>
</dbReference>
<keyword evidence="5 6" id="KW-0234">DNA repair</keyword>
<keyword evidence="3 6" id="KW-0238">DNA-binding</keyword>
<dbReference type="InterPro" id="IPR010994">
    <property type="entry name" value="RuvA_2-like"/>
</dbReference>
<accession>A0A6G7KC07</accession>
<name>A0A6G7KC07_9LACT</name>
<keyword evidence="1 6" id="KW-0963">Cytoplasm</keyword>
<dbReference type="Pfam" id="PF14520">
    <property type="entry name" value="HHH_5"/>
    <property type="match status" value="1"/>
</dbReference>
<evidence type="ECO:0000313" key="9">
    <source>
        <dbReference type="Proteomes" id="UP000501451"/>
    </source>
</evidence>
<dbReference type="InterPro" id="IPR011114">
    <property type="entry name" value="RuvA_C"/>
</dbReference>
<dbReference type="GO" id="GO:0009379">
    <property type="term" value="C:Holliday junction helicase complex"/>
    <property type="evidence" value="ECO:0007669"/>
    <property type="project" value="InterPro"/>
</dbReference>
<dbReference type="InterPro" id="IPR003583">
    <property type="entry name" value="Hlx-hairpin-Hlx_DNA-bd_motif"/>
</dbReference>
<dbReference type="InterPro" id="IPR013849">
    <property type="entry name" value="DNA_helicase_Holl-junc_RuvA_I"/>
</dbReference>
<sequence>MYEYMCGTLVSVKPLYIVLDVQGIGYQIQVANPFRFTSLLDQEVMVYIHQAVREDAITLYGFKEEYEKQLYLKLISVSGIGPKSGLSILASEDHTGLVQAIETEHVTYLTRFPGVGKKTASQIILDLKGKLDDVLVEVGQLPIIPVEETTLNKQHLSEAMEALVGLGYSAREVNKIKPKLEEADAKDTEELLRMAFKLLLKN</sequence>
<comment type="caution">
    <text evidence="6">Lacks conserved residue(s) required for the propagation of feature annotation.</text>
</comment>
<keyword evidence="9" id="KW-1185">Reference proteome</keyword>
<dbReference type="EMBL" id="CP049740">
    <property type="protein sequence ID" value="QII82795.1"/>
    <property type="molecule type" value="Genomic_DNA"/>
</dbReference>
<feature type="domain" description="Helix-hairpin-helix DNA-binding motif class 1" evidence="7">
    <location>
        <begin position="72"/>
        <end position="91"/>
    </location>
</feature>
<dbReference type="SMART" id="SM00278">
    <property type="entry name" value="HhH1"/>
    <property type="match status" value="2"/>
</dbReference>
<dbReference type="SUPFAM" id="SSF47781">
    <property type="entry name" value="RuvA domain 2-like"/>
    <property type="match status" value="1"/>
</dbReference>